<dbReference type="SUPFAM" id="SSF49695">
    <property type="entry name" value="gamma-Crystallin-like"/>
    <property type="match status" value="2"/>
</dbReference>
<dbReference type="EMBL" id="JMTB01000105">
    <property type="protein sequence ID" value="KFC01079.1"/>
    <property type="molecule type" value="Genomic_DNA"/>
</dbReference>
<keyword evidence="13" id="KW-1185">Reference proteome</keyword>
<evidence type="ECO:0000256" key="7">
    <source>
        <dbReference type="ARBA" id="ARBA00023277"/>
    </source>
</evidence>
<dbReference type="GO" id="GO:0000272">
    <property type="term" value="P:polysaccharide catabolic process"/>
    <property type="evidence" value="ECO:0007669"/>
    <property type="project" value="UniProtKB-KW"/>
</dbReference>
<comment type="similarity">
    <text evidence="2">Belongs to the beta/gamma-crystallin family.</text>
</comment>
<dbReference type="InterPro" id="IPR001064">
    <property type="entry name" value="Beta/gamma_crystallin"/>
</dbReference>
<dbReference type="PANTHER" id="PTHR11177:SF317">
    <property type="entry name" value="CHITINASE 12-RELATED"/>
    <property type="match status" value="1"/>
</dbReference>
<dbReference type="InterPro" id="IPR001223">
    <property type="entry name" value="Glyco_hydro18_cat"/>
</dbReference>
<keyword evidence="7" id="KW-0119">Carbohydrate metabolism</keyword>
<evidence type="ECO:0000256" key="3">
    <source>
        <dbReference type="ARBA" id="ARBA00012729"/>
    </source>
</evidence>
<dbReference type="CDD" id="cd06548">
    <property type="entry name" value="GH18_chitinase"/>
    <property type="match status" value="1"/>
</dbReference>
<dbReference type="SUPFAM" id="SSF51055">
    <property type="entry name" value="Carbohydrate binding domain"/>
    <property type="match status" value="1"/>
</dbReference>
<dbReference type="InterPro" id="IPR001579">
    <property type="entry name" value="Glyco_hydro_18_chit_AS"/>
</dbReference>
<dbReference type="Gene3D" id="2.10.10.20">
    <property type="entry name" value="Carbohydrate-binding module superfamily 5/12"/>
    <property type="match status" value="1"/>
</dbReference>
<evidence type="ECO:0000256" key="1">
    <source>
        <dbReference type="ARBA" id="ARBA00000822"/>
    </source>
</evidence>
<dbReference type="GO" id="GO:0005576">
    <property type="term" value="C:extracellular region"/>
    <property type="evidence" value="ECO:0007669"/>
    <property type="project" value="InterPro"/>
</dbReference>
<dbReference type="AlphaFoldDB" id="A0A084ZUD4"/>
<evidence type="ECO:0000259" key="11">
    <source>
        <dbReference type="PROSITE" id="PS51910"/>
    </source>
</evidence>
<dbReference type="SUPFAM" id="SSF54556">
    <property type="entry name" value="Chitinase insertion domain"/>
    <property type="match status" value="1"/>
</dbReference>
<keyword evidence="6" id="KW-0146">Chitin degradation</keyword>
<dbReference type="SMART" id="SM00495">
    <property type="entry name" value="ChtBD3"/>
    <property type="match status" value="1"/>
</dbReference>
<keyword evidence="4" id="KW-0677">Repeat</keyword>
<evidence type="ECO:0000256" key="9">
    <source>
        <dbReference type="ARBA" id="ARBA00023326"/>
    </source>
</evidence>
<organism evidence="12 13">
    <name type="scientific">Trabulsiella guamensis ATCC 49490</name>
    <dbReference type="NCBI Taxonomy" id="1005994"/>
    <lineage>
        <taxon>Bacteria</taxon>
        <taxon>Pseudomonadati</taxon>
        <taxon>Pseudomonadota</taxon>
        <taxon>Gammaproteobacteria</taxon>
        <taxon>Enterobacterales</taxon>
        <taxon>Enterobacteriaceae</taxon>
        <taxon>Trabulsiella</taxon>
    </lineage>
</organism>
<dbReference type="PANTHER" id="PTHR11177">
    <property type="entry name" value="CHITINASE"/>
    <property type="match status" value="1"/>
</dbReference>
<dbReference type="PROSITE" id="PS01095">
    <property type="entry name" value="GH18_1"/>
    <property type="match status" value="1"/>
</dbReference>
<dbReference type="InterPro" id="IPR036573">
    <property type="entry name" value="CBM_sf_5/12"/>
</dbReference>
<evidence type="ECO:0000256" key="8">
    <source>
        <dbReference type="ARBA" id="ARBA00023295"/>
    </source>
</evidence>
<dbReference type="SUPFAM" id="SSF51445">
    <property type="entry name" value="(Trans)glycosidases"/>
    <property type="match status" value="1"/>
</dbReference>
<dbReference type="InterPro" id="IPR017853">
    <property type="entry name" value="GH"/>
</dbReference>
<evidence type="ECO:0000256" key="2">
    <source>
        <dbReference type="ARBA" id="ARBA00009646"/>
    </source>
</evidence>
<protein>
    <recommendedName>
        <fullName evidence="3">chitinase</fullName>
        <ecNumber evidence="3">3.2.1.14</ecNumber>
    </recommendedName>
</protein>
<dbReference type="InterPro" id="IPR011024">
    <property type="entry name" value="G_crystallin-like"/>
</dbReference>
<name>A0A084ZUD4_9ENTR</name>
<dbReference type="EC" id="3.2.1.14" evidence="3"/>
<evidence type="ECO:0000256" key="6">
    <source>
        <dbReference type="ARBA" id="ARBA00023024"/>
    </source>
</evidence>
<keyword evidence="9" id="KW-0624">Polysaccharide degradation</keyword>
<gene>
    <name evidence="12" type="ORF">GTGU_03596</name>
</gene>
<dbReference type="InterPro" id="IPR003610">
    <property type="entry name" value="CBM5/12"/>
</dbReference>
<reference evidence="13" key="1">
    <citation type="submission" date="2014-05" db="EMBL/GenBank/DDBJ databases">
        <title>ATOL: Assembling a taxonomically balanced genome-scale reconstruction of the evolutionary history of the Enterobacteriaceae.</title>
        <authorList>
            <person name="Plunkett G. III"/>
            <person name="Neeno-Eckwall E.C."/>
            <person name="Glasner J.D."/>
            <person name="Perna N.T."/>
        </authorList>
    </citation>
    <scope>NUCLEOTIDE SEQUENCE [LARGE SCALE GENOMIC DNA]</scope>
    <source>
        <strain evidence="13">ATCC 49490</strain>
    </source>
</reference>
<evidence type="ECO:0000256" key="10">
    <source>
        <dbReference type="RuleBase" id="RU000489"/>
    </source>
</evidence>
<dbReference type="SMART" id="SM00636">
    <property type="entry name" value="Glyco_18"/>
    <property type="match status" value="1"/>
</dbReference>
<dbReference type="Proteomes" id="UP000028630">
    <property type="component" value="Unassembled WGS sequence"/>
</dbReference>
<feature type="domain" description="GH18" evidence="11">
    <location>
        <begin position="153"/>
        <end position="516"/>
    </location>
</feature>
<proteinExistence type="inferred from homology"/>
<accession>A0A084ZUD4</accession>
<dbReference type="InterPro" id="IPR029070">
    <property type="entry name" value="Chitinase_insertion_sf"/>
</dbReference>
<evidence type="ECO:0000256" key="4">
    <source>
        <dbReference type="ARBA" id="ARBA00022737"/>
    </source>
</evidence>
<dbReference type="Pfam" id="PF00704">
    <property type="entry name" value="Glyco_hydro_18"/>
    <property type="match status" value="1"/>
</dbReference>
<dbReference type="eggNOG" id="COG3325">
    <property type="taxonomic scope" value="Bacteria"/>
</dbReference>
<evidence type="ECO:0000256" key="5">
    <source>
        <dbReference type="ARBA" id="ARBA00022801"/>
    </source>
</evidence>
<dbReference type="SMART" id="SM00247">
    <property type="entry name" value="XTALbg"/>
    <property type="match status" value="1"/>
</dbReference>
<dbReference type="InterPro" id="IPR050314">
    <property type="entry name" value="Glycosyl_Hydrlase_18"/>
</dbReference>
<keyword evidence="8 10" id="KW-0326">Glycosidase</keyword>
<dbReference type="GO" id="GO:0008061">
    <property type="term" value="F:chitin binding"/>
    <property type="evidence" value="ECO:0007669"/>
    <property type="project" value="InterPro"/>
</dbReference>
<sequence>MSDEKSTKPLLSAGEEVKVTMNDETNTLHGLNNSMMISRDGGHYWEAYNEYYLNSFPGSPTVMVAKLQELAITSEEYDASKSYAGGSVVRYQGYYWTAQYWADPGMVPGTAPQWLKGDATNYELYGTFTFTPFVREESWEIQRKGKQAAANQRKVIGYFPEWGVYGAHDYFTPGRIDFSLLTHLNYGFAVVKNGAVVIHDTTQGSTLLRQLAKMTKANGVTSMVSVGGWSNSDEGVFEKACATDAGIEKLANSMVSFMRTWDFDGVDVDWEYPDNETDKGHFTSLISKLRTKLDEAGLLDDRYYQLSAAVTTNHNNIQYINPAVTAPLLDSVNVMAYDIHGAFEPTTGHNAPLFANSHDADPLLNVSSAMNEYYETWNVPKHKLMMGVPFYGRGWGNVSGLEVEKGLPGLFVPGTATVHGAWDEENEFTGTNPFYVLKQKRESADYVRYWDDQSKVPYLYSASKKEMLTYDDAESIQAKVDYINEQGFGGAIIWDISGDTTDFELGKIVSEIKGVSIANAETPHVNFYKEVNYTGAVVKVNEDTPRLTVVRDSAGDSADNSLSSSNLGADALGYRVYMEYYYFGNYTTFNNNAATYSDYYNNTVSSIRIIKALCYHDPYGHNEFLSVVGDIPDLWELSYDNMSSIKVLPGYIVRLYEGKYYSGAYRDVVGSSEIVNLSSMAFDYRAKSLKVIKIAPDPKVKFFNAVNYTGDYLNVTDDIPVLSEVLNSQGGKADNTFMSSLLSDDCLGYYVYTGDNYSGSKKVIFGNVTPFDSTFSESISSVRIIKAIAYDDTHYSGEEIHILGDVPDLAALNFSDKISSIMVDPDYIIRLYDGVNFTGTYYDVTGPRTGLNISGTYMQNKASSLRFRKKNNNPH</sequence>
<dbReference type="GO" id="GO:0030246">
    <property type="term" value="F:carbohydrate binding"/>
    <property type="evidence" value="ECO:0007669"/>
    <property type="project" value="InterPro"/>
</dbReference>
<dbReference type="Gene3D" id="2.60.20.10">
    <property type="entry name" value="Crystallins"/>
    <property type="match status" value="4"/>
</dbReference>
<dbReference type="CDD" id="cd12215">
    <property type="entry name" value="ChiC_BD"/>
    <property type="match status" value="1"/>
</dbReference>
<dbReference type="InterPro" id="IPR011583">
    <property type="entry name" value="Chitinase_II/V-like_cat"/>
</dbReference>
<dbReference type="OrthoDB" id="9775889at2"/>
<dbReference type="GO" id="GO:0006032">
    <property type="term" value="P:chitin catabolic process"/>
    <property type="evidence" value="ECO:0007669"/>
    <property type="project" value="UniProtKB-KW"/>
</dbReference>
<comment type="catalytic activity">
    <reaction evidence="1">
        <text>Random endo-hydrolysis of N-acetyl-beta-D-glucosaminide (1-&gt;4)-beta-linkages in chitin and chitodextrins.</text>
        <dbReference type="EC" id="3.2.1.14"/>
    </reaction>
</comment>
<evidence type="ECO:0000313" key="12">
    <source>
        <dbReference type="EMBL" id="KFC01079.1"/>
    </source>
</evidence>
<dbReference type="Gene3D" id="3.20.20.80">
    <property type="entry name" value="Glycosidases"/>
    <property type="match status" value="1"/>
</dbReference>
<evidence type="ECO:0000313" key="13">
    <source>
        <dbReference type="Proteomes" id="UP000028630"/>
    </source>
</evidence>
<keyword evidence="5 10" id="KW-0378">Hydrolase</keyword>
<dbReference type="RefSeq" id="WP_051857387.1">
    <property type="nucleotide sequence ID" value="NZ_JMTB01000105.1"/>
</dbReference>
<dbReference type="Gene3D" id="3.10.50.10">
    <property type="match status" value="1"/>
</dbReference>
<dbReference type="PROSITE" id="PS51910">
    <property type="entry name" value="GH18_2"/>
    <property type="match status" value="1"/>
</dbReference>
<dbReference type="GO" id="GO:0008843">
    <property type="term" value="F:endochitinase activity"/>
    <property type="evidence" value="ECO:0007669"/>
    <property type="project" value="UniProtKB-EC"/>
</dbReference>
<comment type="caution">
    <text evidence="12">The sequence shown here is derived from an EMBL/GenBank/DDBJ whole genome shotgun (WGS) entry which is preliminary data.</text>
</comment>
<dbReference type="eggNOG" id="COG3979">
    <property type="taxonomic scope" value="Bacteria"/>
</dbReference>